<dbReference type="Proteomes" id="UP000197587">
    <property type="component" value="Unassembled WGS sequence"/>
</dbReference>
<organism evidence="1 2">
    <name type="scientific">Kaistella haifensis DSM 19056</name>
    <dbReference type="NCBI Taxonomy" id="1450526"/>
    <lineage>
        <taxon>Bacteria</taxon>
        <taxon>Pseudomonadati</taxon>
        <taxon>Bacteroidota</taxon>
        <taxon>Flavobacteriia</taxon>
        <taxon>Flavobacteriales</taxon>
        <taxon>Weeksellaceae</taxon>
        <taxon>Chryseobacterium group</taxon>
        <taxon>Kaistella</taxon>
    </lineage>
</organism>
<comment type="caution">
    <text evidence="1">The sequence shown here is derived from an EMBL/GenBank/DDBJ whole genome shotgun (WGS) entry which is preliminary data.</text>
</comment>
<name>A0A246B6V6_9FLAO</name>
<dbReference type="AlphaFoldDB" id="A0A246B6V6"/>
<sequence length="220" mass="26473">MNLKGKRILIVDQHMVLGYNLMFEMKKLGLDTERLFHTYASEYQYTNIIHKFINLFQRNILNNKGYYQKLIDNHFDKYCYDSLKQLKDKQFDYIIVLRCDKFSEKFLQSLRNISDKMVAYQWDAIIVEKILTRQKYFDKICVYDPFDIDKHAGITLLHNYHFNKPANTNHKTKYDLLYLGSDFKNEFREQKLLKLLETKLFSSPNLILRSDIDSLSLNHL</sequence>
<reference evidence="1 2" key="1">
    <citation type="submission" date="2017-05" db="EMBL/GenBank/DDBJ databases">
        <title>Genome of Chryseobacterium haifense.</title>
        <authorList>
            <person name="Newman J.D."/>
        </authorList>
    </citation>
    <scope>NUCLEOTIDE SEQUENCE [LARGE SCALE GENOMIC DNA]</scope>
    <source>
        <strain evidence="1 2">DSM 19056</strain>
    </source>
</reference>
<protein>
    <submittedName>
        <fullName evidence="1">Uncharacterized protein</fullName>
    </submittedName>
</protein>
<dbReference type="EMBL" id="JASZ02000042">
    <property type="protein sequence ID" value="OWK97101.1"/>
    <property type="molecule type" value="Genomic_DNA"/>
</dbReference>
<gene>
    <name evidence="1" type="ORF">AP75_12970</name>
</gene>
<proteinExistence type="predicted"/>
<keyword evidence="2" id="KW-1185">Reference proteome</keyword>
<accession>A0A246B6V6</accession>
<evidence type="ECO:0000313" key="1">
    <source>
        <dbReference type="EMBL" id="OWK97101.1"/>
    </source>
</evidence>
<dbReference type="RefSeq" id="WP_088264930.1">
    <property type="nucleotide sequence ID" value="NZ_JASZ02000042.1"/>
</dbReference>
<evidence type="ECO:0000313" key="2">
    <source>
        <dbReference type="Proteomes" id="UP000197587"/>
    </source>
</evidence>